<comment type="caution">
    <text evidence="1">The sequence shown here is derived from an EMBL/GenBank/DDBJ whole genome shotgun (WGS) entry which is preliminary data.</text>
</comment>
<dbReference type="EMBL" id="SPUK01000001">
    <property type="protein sequence ID" value="TQW00104.1"/>
    <property type="molecule type" value="Genomic_DNA"/>
</dbReference>
<dbReference type="AlphaFoldDB" id="A0A545VEF2"/>
<reference evidence="1 2" key="1">
    <citation type="journal article" date="2019" name="Appl. Microbiol. Biotechnol.">
        <title>Genome sequence of Isaria javanica and comparative genome analysis insights into family S53 peptidase evolution in fungal entomopathogens.</title>
        <authorList>
            <person name="Lin R."/>
            <person name="Zhang X."/>
            <person name="Xin B."/>
            <person name="Zou M."/>
            <person name="Gao Y."/>
            <person name="Qin F."/>
            <person name="Hu Q."/>
            <person name="Xie B."/>
            <person name="Cheng X."/>
        </authorList>
    </citation>
    <scope>NUCLEOTIDE SEQUENCE [LARGE SCALE GENOMIC DNA]</scope>
    <source>
        <strain evidence="1 2">IJ1G</strain>
    </source>
</reference>
<accession>A0A545VEF2</accession>
<organism evidence="1 2">
    <name type="scientific">Cordyceps javanica</name>
    <dbReference type="NCBI Taxonomy" id="43265"/>
    <lineage>
        <taxon>Eukaryota</taxon>
        <taxon>Fungi</taxon>
        <taxon>Dikarya</taxon>
        <taxon>Ascomycota</taxon>
        <taxon>Pezizomycotina</taxon>
        <taxon>Sordariomycetes</taxon>
        <taxon>Hypocreomycetidae</taxon>
        <taxon>Hypocreales</taxon>
        <taxon>Cordycipitaceae</taxon>
        <taxon>Cordyceps</taxon>
    </lineage>
</organism>
<evidence type="ECO:0000313" key="1">
    <source>
        <dbReference type="EMBL" id="TQW00104.1"/>
    </source>
</evidence>
<keyword evidence="2" id="KW-1185">Reference proteome</keyword>
<name>A0A545VEF2_9HYPO</name>
<proteinExistence type="predicted"/>
<evidence type="ECO:0000313" key="2">
    <source>
        <dbReference type="Proteomes" id="UP000315783"/>
    </source>
</evidence>
<protein>
    <submittedName>
        <fullName evidence="1">Uncharacterized protein</fullName>
    </submittedName>
</protein>
<dbReference type="Proteomes" id="UP000315783">
    <property type="component" value="Unassembled WGS sequence"/>
</dbReference>
<sequence length="101" mass="10865">MVASAGSDACHGGTARRGCPMLWVAAKNQSRNLYEHLRGKEFARKTEVAAGADSKEAGSEWKGMSAICHQGVGRDRLLVKRWGLFPDMLAQHDVGEAAIAL</sequence>
<gene>
    <name evidence="1" type="ORF">IF1G_00035</name>
</gene>